<dbReference type="InterPro" id="IPR015422">
    <property type="entry name" value="PyrdxlP-dep_Trfase_small"/>
</dbReference>
<organism evidence="2 3">
    <name type="scientific">Colletotrichum cuscutae</name>
    <dbReference type="NCBI Taxonomy" id="1209917"/>
    <lineage>
        <taxon>Eukaryota</taxon>
        <taxon>Fungi</taxon>
        <taxon>Dikarya</taxon>
        <taxon>Ascomycota</taxon>
        <taxon>Pezizomycotina</taxon>
        <taxon>Sordariomycetes</taxon>
        <taxon>Hypocreomycetidae</taxon>
        <taxon>Glomerellales</taxon>
        <taxon>Glomerellaceae</taxon>
        <taxon>Colletotrichum</taxon>
        <taxon>Colletotrichum acutatum species complex</taxon>
    </lineage>
</organism>
<reference evidence="2" key="1">
    <citation type="submission" date="2016-11" db="EMBL/GenBank/DDBJ databases">
        <title>The genome sequence of Colletotrichum cuscutae.</title>
        <authorList>
            <person name="Baroncelli R."/>
        </authorList>
    </citation>
    <scope>NUCLEOTIDE SEQUENCE</scope>
    <source>
        <strain evidence="2">IMI 304802</strain>
    </source>
</reference>
<accession>A0AAI9TY18</accession>
<dbReference type="Proteomes" id="UP001239213">
    <property type="component" value="Unassembled WGS sequence"/>
</dbReference>
<proteinExistence type="inferred from homology"/>
<evidence type="ECO:0000313" key="2">
    <source>
        <dbReference type="EMBL" id="KAK1448064.1"/>
    </source>
</evidence>
<keyword evidence="2" id="KW-0808">Transferase</keyword>
<keyword evidence="2" id="KW-0032">Aminotransferase</keyword>
<dbReference type="Gene3D" id="3.90.1150.10">
    <property type="entry name" value="Aspartate Aminotransferase, domain 1"/>
    <property type="match status" value="1"/>
</dbReference>
<gene>
    <name evidence="2" type="ORF">CCUS01_11986</name>
</gene>
<dbReference type="SUPFAM" id="SSF53383">
    <property type="entry name" value="PLP-dependent transferases"/>
    <property type="match status" value="1"/>
</dbReference>
<name>A0AAI9TY18_9PEZI</name>
<keyword evidence="3" id="KW-1185">Reference proteome</keyword>
<dbReference type="AlphaFoldDB" id="A0AAI9TY18"/>
<protein>
    <submittedName>
        <fullName evidence="2">Aminotransferase</fullName>
    </submittedName>
</protein>
<dbReference type="PANTHER" id="PTHR43094:SF1">
    <property type="entry name" value="AMINOTRANSFERASE CLASS-III"/>
    <property type="match status" value="1"/>
</dbReference>
<comment type="caution">
    <text evidence="2">The sequence shown here is derived from an EMBL/GenBank/DDBJ whole genome shotgun (WGS) entry which is preliminary data.</text>
</comment>
<dbReference type="EMBL" id="MPDP01000312">
    <property type="protein sequence ID" value="KAK1448064.1"/>
    <property type="molecule type" value="Genomic_DNA"/>
</dbReference>
<dbReference type="GO" id="GO:0008483">
    <property type="term" value="F:transaminase activity"/>
    <property type="evidence" value="ECO:0007669"/>
    <property type="project" value="UniProtKB-KW"/>
</dbReference>
<dbReference type="GO" id="GO:0005829">
    <property type="term" value="C:cytosol"/>
    <property type="evidence" value="ECO:0007669"/>
    <property type="project" value="TreeGrafter"/>
</dbReference>
<dbReference type="PANTHER" id="PTHR43094">
    <property type="entry name" value="AMINOTRANSFERASE"/>
    <property type="match status" value="1"/>
</dbReference>
<dbReference type="InterPro" id="IPR015424">
    <property type="entry name" value="PyrdxlP-dep_Trfase"/>
</dbReference>
<evidence type="ECO:0000313" key="3">
    <source>
        <dbReference type="Proteomes" id="UP001239213"/>
    </source>
</evidence>
<evidence type="ECO:0000256" key="1">
    <source>
        <dbReference type="ARBA" id="ARBA00008954"/>
    </source>
</evidence>
<sequence>MRMGERLGAALRAALGGHPNVGDIRGRGLMWAVEFVKDKTTKQPFPAEDTISARISQTGLSEPWNVYFYPGAGTADGISGDHITIAPAYTVSEKEVDLIVAKLHGLLLDVLS</sequence>
<comment type="similarity">
    <text evidence="1">Belongs to the class-III pyridoxal-phosphate-dependent aminotransferase family.</text>
</comment>